<dbReference type="Gene3D" id="3.40.1190.10">
    <property type="entry name" value="Mur-like, catalytic domain"/>
    <property type="match status" value="1"/>
</dbReference>
<evidence type="ECO:0000256" key="12">
    <source>
        <dbReference type="ARBA" id="ARBA00047493"/>
    </source>
</evidence>
<gene>
    <name evidence="14" type="ORF">A9K55_004526</name>
</gene>
<dbReference type="GO" id="GO:0004326">
    <property type="term" value="F:tetrahydrofolylpolyglutamate synthase activity"/>
    <property type="evidence" value="ECO:0007669"/>
    <property type="project" value="UniProtKB-EC"/>
</dbReference>
<keyword evidence="9" id="KW-0460">Magnesium</keyword>
<dbReference type="GO" id="GO:0046872">
    <property type="term" value="F:metal ion binding"/>
    <property type="evidence" value="ECO:0007669"/>
    <property type="project" value="UniProtKB-KW"/>
</dbReference>
<comment type="similarity">
    <text evidence="2">Belongs to the folylpolyglutamate synthase family.</text>
</comment>
<evidence type="ECO:0000256" key="6">
    <source>
        <dbReference type="ARBA" id="ARBA00022723"/>
    </source>
</evidence>
<accession>A0A2H4SM71</accession>
<dbReference type="AlphaFoldDB" id="A0A2H4SM71"/>
<keyword evidence="7" id="KW-0547">Nucleotide-binding</keyword>
<evidence type="ECO:0000256" key="5">
    <source>
        <dbReference type="ARBA" id="ARBA00022598"/>
    </source>
</evidence>
<comment type="catalytic activity">
    <reaction evidence="12">
        <text>(6S)-5,6,7,8-tetrahydrofolyl-(gamma-L-Glu)(n) + L-glutamate + ATP = (6S)-5,6,7,8-tetrahydrofolyl-(gamma-L-Glu)(n+1) + ADP + phosphate + H(+)</text>
        <dbReference type="Rhea" id="RHEA:10580"/>
        <dbReference type="Rhea" id="RHEA-COMP:14738"/>
        <dbReference type="Rhea" id="RHEA-COMP:14740"/>
        <dbReference type="ChEBI" id="CHEBI:15378"/>
        <dbReference type="ChEBI" id="CHEBI:29985"/>
        <dbReference type="ChEBI" id="CHEBI:30616"/>
        <dbReference type="ChEBI" id="CHEBI:43474"/>
        <dbReference type="ChEBI" id="CHEBI:141005"/>
        <dbReference type="ChEBI" id="CHEBI:456216"/>
        <dbReference type="EC" id="6.3.2.17"/>
    </reaction>
</comment>
<keyword evidence="8" id="KW-0067">ATP-binding</keyword>
<dbReference type="VEuPathDB" id="FungiDB:CCM_04110"/>
<evidence type="ECO:0000256" key="11">
    <source>
        <dbReference type="ARBA" id="ARBA00030876"/>
    </source>
</evidence>
<feature type="region of interest" description="Disordered" evidence="13">
    <location>
        <begin position="540"/>
        <end position="559"/>
    </location>
</feature>
<dbReference type="GO" id="GO:0005524">
    <property type="term" value="F:ATP binding"/>
    <property type="evidence" value="ECO:0007669"/>
    <property type="project" value="UniProtKB-KW"/>
</dbReference>
<dbReference type="InterPro" id="IPR018109">
    <property type="entry name" value="Folylpolyglutamate_synth_CS"/>
</dbReference>
<evidence type="ECO:0000256" key="2">
    <source>
        <dbReference type="ARBA" id="ARBA00008276"/>
    </source>
</evidence>
<dbReference type="UniPathway" id="UPA00850"/>
<dbReference type="EC" id="6.3.2.17" evidence="3"/>
<evidence type="ECO:0000313" key="15">
    <source>
        <dbReference type="Proteomes" id="UP000323067"/>
    </source>
</evidence>
<evidence type="ECO:0000256" key="10">
    <source>
        <dbReference type="ARBA" id="ARBA00030592"/>
    </source>
</evidence>
<dbReference type="VEuPathDB" id="FungiDB:CCM_04111"/>
<evidence type="ECO:0000256" key="1">
    <source>
        <dbReference type="ARBA" id="ARBA00005150"/>
    </source>
</evidence>
<dbReference type="PROSITE" id="PS01012">
    <property type="entry name" value="FOLYLPOLYGLU_SYNT_2"/>
    <property type="match status" value="1"/>
</dbReference>
<keyword evidence="5" id="KW-0436">Ligase</keyword>
<evidence type="ECO:0000313" key="14">
    <source>
        <dbReference type="EMBL" id="ATY64199.1"/>
    </source>
</evidence>
<reference evidence="14 15" key="1">
    <citation type="journal article" date="2017" name="BMC Genomics">
        <title>Chromosome level assembly and secondary metabolite potential of the parasitic fungus Cordyceps militaris.</title>
        <authorList>
            <person name="Kramer G.J."/>
            <person name="Nodwell J.R."/>
        </authorList>
    </citation>
    <scope>NUCLEOTIDE SEQUENCE [LARGE SCALE GENOMIC DNA]</scope>
    <source>
        <strain evidence="14 15">ATCC 34164</strain>
    </source>
</reference>
<dbReference type="EMBL" id="CP023325">
    <property type="protein sequence ID" value="ATY64199.1"/>
    <property type="molecule type" value="Genomic_DNA"/>
</dbReference>
<keyword evidence="4" id="KW-0554">One-carbon metabolism</keyword>
<dbReference type="PANTHER" id="PTHR11136">
    <property type="entry name" value="FOLYLPOLYGLUTAMATE SYNTHASE-RELATED"/>
    <property type="match status" value="1"/>
</dbReference>
<sequence>MPVTDLPLKAYLCHCSICRYNTGTLASMHANLGQGVEPKWIAPSSIDSVVSYKIPSVGYTPKSCSTCGCHIGAVGNDDGGWTLATSILEEHGRDVVNITSHVFNYSAGDGGLAGILTHMQGKTIPTWNPKDDQPNAAAPKPQLETGTDGQERLRAQCHCGGVSFTIPRPTKDMAEHAYAQRFVSPLDQKKWYGTLDLCDDCRLINGTPVASWIFVPINVIEPTLGEDLELGTIKTYGSSDGVTRAFCSVCSATIFFLQHDRRYNGVPVADISTGLLRAPDGAMAESWITWRTRASFEGDGLAFDKDMAEGIVEGMKKWTAKKNARCSRDLPKPKHRKRPYFDAACIAAASFPHSQALPRTATASPAHNGDLCRHQILQPDANTADKDAIDALNTLQTPYEVIEARRKAGIKPNAASMREMRIYLNRIGYSVRPLPLCPPQCLSAGYLQHTHSHARQPSDLDRLNIIHVAGTKGKGSTCAFVDSILGEYRESRHTPAKTGLFISPHLIAVRERIRINSAPISEALFAKYFFEVWDRLESSSSSSTRQPDDDDEGGGTVVLPPGSKPIYGRYLTLVSWHAFLQEGVDVAVYETGVGGEYDATNLVPHPLAAGITTLGIDHVYVLGDTVAKIAWHKAGIIKTGRPALTVEQFPDAAEVLRARAADKGVALRELPVDPRLASVRIRPAATFQKRNASLAVALAETALEQLGVDTGDDGKGLPREFVRGLEKTSFRGRCEVKAEDKIIWHVDGAHTADSLKVSAKWFASETEKRTGPRVLIFNQQGRAEAVDFLASICAASKKQPAPPPSEAQSFDYVIFCTNVTYAATGYKRDFVNRQVDPAEVAGMTAQRRFADTWARLDPGADVRVLPTIEEALACARGLGADLPEGSTVQAYVTGSLHLVGGALGILEQADAL</sequence>
<evidence type="ECO:0000256" key="3">
    <source>
        <dbReference type="ARBA" id="ARBA00013025"/>
    </source>
</evidence>
<dbReference type="InterPro" id="IPR036565">
    <property type="entry name" value="Mur-like_cat_sf"/>
</dbReference>
<dbReference type="SUPFAM" id="SSF53244">
    <property type="entry name" value="MurD-like peptide ligases, peptide-binding domain"/>
    <property type="match status" value="1"/>
</dbReference>
<dbReference type="GO" id="GO:0005739">
    <property type="term" value="C:mitochondrion"/>
    <property type="evidence" value="ECO:0007669"/>
    <property type="project" value="TreeGrafter"/>
</dbReference>
<dbReference type="NCBIfam" id="TIGR01499">
    <property type="entry name" value="folC"/>
    <property type="match status" value="1"/>
</dbReference>
<dbReference type="SUPFAM" id="SSF53623">
    <property type="entry name" value="MurD-like peptide ligases, catalytic domain"/>
    <property type="match status" value="1"/>
</dbReference>
<dbReference type="SUPFAM" id="SSF51316">
    <property type="entry name" value="Mss4-like"/>
    <property type="match status" value="2"/>
</dbReference>
<organism evidence="14 15">
    <name type="scientific">Cordyceps militaris</name>
    <name type="common">Caterpillar fungus</name>
    <name type="synonym">Clavaria militaris</name>
    <dbReference type="NCBI Taxonomy" id="73501"/>
    <lineage>
        <taxon>Eukaryota</taxon>
        <taxon>Fungi</taxon>
        <taxon>Dikarya</taxon>
        <taxon>Ascomycota</taxon>
        <taxon>Pezizomycotina</taxon>
        <taxon>Sordariomycetes</taxon>
        <taxon>Hypocreomycetidae</taxon>
        <taxon>Hypocreales</taxon>
        <taxon>Cordycipitaceae</taxon>
        <taxon>Cordyceps</taxon>
    </lineage>
</organism>
<feature type="region of interest" description="Disordered" evidence="13">
    <location>
        <begin position="125"/>
        <end position="147"/>
    </location>
</feature>
<comment type="pathway">
    <text evidence="1">Cofactor biosynthesis; tetrahydrofolylpolyglutamate biosynthesis.</text>
</comment>
<dbReference type="Gene3D" id="3.90.190.20">
    <property type="entry name" value="Mur ligase, C-terminal domain"/>
    <property type="match status" value="1"/>
</dbReference>
<name>A0A2H4SM71_CORMI</name>
<dbReference type="PANTHER" id="PTHR11136:SF5">
    <property type="entry name" value="FOLYLPOLYGLUTAMATE SYNTHASE, MITOCHONDRIAL"/>
    <property type="match status" value="1"/>
</dbReference>
<dbReference type="InterPro" id="IPR036615">
    <property type="entry name" value="Mur_ligase_C_dom_sf"/>
</dbReference>
<dbReference type="VEuPathDB" id="FungiDB:A9K55_004526"/>
<proteinExistence type="inferred from homology"/>
<keyword evidence="6" id="KW-0479">Metal-binding</keyword>
<dbReference type="Proteomes" id="UP000323067">
    <property type="component" value="Chromosome v"/>
</dbReference>
<dbReference type="GO" id="GO:0006730">
    <property type="term" value="P:one-carbon metabolic process"/>
    <property type="evidence" value="ECO:0007669"/>
    <property type="project" value="UniProtKB-KW"/>
</dbReference>
<dbReference type="InterPro" id="IPR011057">
    <property type="entry name" value="Mss4-like_sf"/>
</dbReference>
<dbReference type="InterPro" id="IPR001645">
    <property type="entry name" value="Folylpolyglutamate_synth"/>
</dbReference>
<evidence type="ECO:0000256" key="8">
    <source>
        <dbReference type="ARBA" id="ARBA00022840"/>
    </source>
</evidence>
<evidence type="ECO:0000256" key="13">
    <source>
        <dbReference type="SAM" id="MobiDB-lite"/>
    </source>
</evidence>
<protein>
    <recommendedName>
        <fullName evidence="3">tetrahydrofolate synthase</fullName>
        <ecNumber evidence="3">6.3.2.17</ecNumber>
    </recommendedName>
    <alternativeName>
        <fullName evidence="11">Folylpoly-gamma-glutamate synthetase</fullName>
    </alternativeName>
    <alternativeName>
        <fullName evidence="10">Tetrahydrofolylpolyglutamate synthase</fullName>
    </alternativeName>
</protein>
<dbReference type="OrthoDB" id="5212574at2759"/>
<evidence type="ECO:0000256" key="4">
    <source>
        <dbReference type="ARBA" id="ARBA00022563"/>
    </source>
</evidence>
<evidence type="ECO:0000256" key="7">
    <source>
        <dbReference type="ARBA" id="ARBA00022741"/>
    </source>
</evidence>
<dbReference type="GO" id="GO:0005829">
    <property type="term" value="C:cytosol"/>
    <property type="evidence" value="ECO:0007669"/>
    <property type="project" value="TreeGrafter"/>
</dbReference>
<evidence type="ECO:0000256" key="9">
    <source>
        <dbReference type="ARBA" id="ARBA00022842"/>
    </source>
</evidence>
<dbReference type="Gene3D" id="3.90.1590.10">
    <property type="entry name" value="glutathione-dependent formaldehyde- activating enzyme (gfa)"/>
    <property type="match status" value="2"/>
</dbReference>